<name>W7D5F3_9LIST</name>
<keyword evidence="3" id="KW-1185">Reference proteome</keyword>
<dbReference type="STRING" id="1265861.BCAMP_05189"/>
<keyword evidence="1" id="KW-1133">Transmembrane helix</keyword>
<evidence type="ECO:0000256" key="1">
    <source>
        <dbReference type="SAM" id="Phobius"/>
    </source>
</evidence>
<proteinExistence type="predicted"/>
<protein>
    <submittedName>
        <fullName evidence="2">Permease</fullName>
    </submittedName>
</protein>
<feature type="transmembrane region" description="Helical" evidence="1">
    <location>
        <begin position="244"/>
        <end position="268"/>
    </location>
</feature>
<accession>W7D5F3</accession>
<dbReference type="EMBL" id="AODH01000018">
    <property type="protein sequence ID" value="EUJ40498.1"/>
    <property type="molecule type" value="Genomic_DNA"/>
</dbReference>
<comment type="caution">
    <text evidence="2">The sequence shown here is derived from an EMBL/GenBank/DDBJ whole genome shotgun (WGS) entry which is preliminary data.</text>
</comment>
<feature type="transmembrane region" description="Helical" evidence="1">
    <location>
        <begin position="210"/>
        <end position="238"/>
    </location>
</feature>
<organism evidence="2 3">
    <name type="scientific">Brochothrix campestris FSL F6-1037</name>
    <dbReference type="NCBI Taxonomy" id="1265861"/>
    <lineage>
        <taxon>Bacteria</taxon>
        <taxon>Bacillati</taxon>
        <taxon>Bacillota</taxon>
        <taxon>Bacilli</taxon>
        <taxon>Bacillales</taxon>
        <taxon>Listeriaceae</taxon>
        <taxon>Brochothrix</taxon>
    </lineage>
</organism>
<keyword evidence="1" id="KW-0472">Membrane</keyword>
<feature type="transmembrane region" description="Helical" evidence="1">
    <location>
        <begin position="167"/>
        <end position="190"/>
    </location>
</feature>
<evidence type="ECO:0000313" key="3">
    <source>
        <dbReference type="Proteomes" id="UP000019243"/>
    </source>
</evidence>
<dbReference type="OrthoDB" id="5022643at2"/>
<dbReference type="RefSeq" id="WP_035314088.1">
    <property type="nucleotide sequence ID" value="NZ_AODH01000018.1"/>
</dbReference>
<gene>
    <name evidence="2" type="ORF">BCAMP_05189</name>
</gene>
<reference evidence="2 3" key="1">
    <citation type="submission" date="2012-12" db="EMBL/GenBank/DDBJ databases">
        <title>Novel taxa of Listeriaceae from agricultural environments in the United States.</title>
        <authorList>
            <person name="den Bakker H.C."/>
            <person name="Allred A."/>
            <person name="Warchocki S."/>
            <person name="Wright E.M."/>
            <person name="Burrell A."/>
            <person name="Nightingale K.K."/>
            <person name="Kephart D."/>
            <person name="Wiedmann M."/>
        </authorList>
    </citation>
    <scope>NUCLEOTIDE SEQUENCE [LARGE SCALE GENOMIC DNA]</scope>
    <source>
        <strain evidence="2 3">FSL F6-1037</strain>
    </source>
</reference>
<dbReference type="AlphaFoldDB" id="W7D5F3"/>
<evidence type="ECO:0000313" key="2">
    <source>
        <dbReference type="EMBL" id="EUJ40498.1"/>
    </source>
</evidence>
<dbReference type="Proteomes" id="UP000019243">
    <property type="component" value="Unassembled WGS sequence"/>
</dbReference>
<sequence>MNQAGLQFADMHLMEGTFFTSPTFLQTYDMNVPVLLGAAYRPYHSISDTLKIEYLGAVMNVVVQGFTAQNQVLFLREDETFDLNRYLILPFLIDLALPQSEQTAAFQQRHFLNAVNGYLYTNDSLSHVQHAIAQASATINNFPSLQIIGVSTQFISDFIAGLQESQLYLRLITMVLFICTTAAVTALAVYKIKLFRADYVLHLVIGAKWYFLTTVVMVELLLQTVLASFIVVLPLYWFSGSWLVVGRLAMLLLVMQLLPGVSIAQVFYHLSKDEGGQK</sequence>
<keyword evidence="1" id="KW-0812">Transmembrane</keyword>